<gene>
    <name evidence="4" type="ORF">G1H19_14005</name>
</gene>
<dbReference type="Gene3D" id="3.30.450.40">
    <property type="match status" value="2"/>
</dbReference>
<reference evidence="4 5" key="1">
    <citation type="submission" date="2020-02" db="EMBL/GenBank/DDBJ databases">
        <title>The whole genome sequence of CPCC 205119.</title>
        <authorList>
            <person name="Jiang Z."/>
        </authorList>
    </citation>
    <scope>NUCLEOTIDE SEQUENCE [LARGE SCALE GENOMIC DNA]</scope>
    <source>
        <strain evidence="4 5">CPCC 205119</strain>
    </source>
</reference>
<feature type="domain" description="GAF" evidence="2">
    <location>
        <begin position="33"/>
        <end position="177"/>
    </location>
</feature>
<dbReference type="PANTHER" id="PTHR43156">
    <property type="entry name" value="STAGE II SPORULATION PROTEIN E-RELATED"/>
    <property type="match status" value="1"/>
</dbReference>
<evidence type="ECO:0000313" key="5">
    <source>
        <dbReference type="Proteomes" id="UP000470470"/>
    </source>
</evidence>
<dbReference type="Gene3D" id="3.60.40.10">
    <property type="entry name" value="PPM-type phosphatase domain"/>
    <property type="match status" value="1"/>
</dbReference>
<dbReference type="RefSeq" id="WP_152729326.1">
    <property type="nucleotide sequence ID" value="NZ_JAABOZ010000003.1"/>
</dbReference>
<proteinExistence type="predicted"/>
<dbReference type="InterPro" id="IPR003018">
    <property type="entry name" value="GAF"/>
</dbReference>
<accession>A0A7K3WF34</accession>
<dbReference type="PANTHER" id="PTHR43156:SF2">
    <property type="entry name" value="STAGE II SPORULATION PROTEIN E"/>
    <property type="match status" value="1"/>
</dbReference>
<dbReference type="Proteomes" id="UP000470470">
    <property type="component" value="Unassembled WGS sequence"/>
</dbReference>
<dbReference type="Pfam" id="PF07228">
    <property type="entry name" value="SpoIIE"/>
    <property type="match status" value="1"/>
</dbReference>
<dbReference type="SMART" id="SM00065">
    <property type="entry name" value="GAF"/>
    <property type="match status" value="2"/>
</dbReference>
<feature type="domain" description="GAF" evidence="2">
    <location>
        <begin position="219"/>
        <end position="375"/>
    </location>
</feature>
<dbReference type="InterPro" id="IPR052016">
    <property type="entry name" value="Bact_Sigma-Reg"/>
</dbReference>
<dbReference type="Pfam" id="PF01590">
    <property type="entry name" value="GAF"/>
    <property type="match status" value="2"/>
</dbReference>
<dbReference type="InterPro" id="IPR001932">
    <property type="entry name" value="PPM-type_phosphatase-like_dom"/>
</dbReference>
<dbReference type="AlphaFoldDB" id="A0A7K3WF34"/>
<sequence>MFVGPGDTAPGHCRAADAARLSAVRATGLVGGDPGPALSRLVDTARTVLRAPYAFLTVVDDAHSHFVAQSGTSAGADTGLPIAESYCRFVVDTGEPLVLGDVRLDERTRDNPAVHTRELVSWAGHPVHTPDGHVLGTLCVSDTTPREWTAADRTNLAVLAEGATREVALRAALAAADEAVRTAQASAAVAERAAAEARRAQERQALFARIGELLTAGLDLPAVWEAVVRLAVPAVADYAFVHAVERDALAGQFLLHRDPARQAVAERLTNLLPRRLSDRSGPGLVARTGVTQVVQVIDPHSPDLSAEQRTAVVQLHSISSISVALRARGQVSGVLTVVRVQGSTPYSDDDVVLVETIAARAALALDNALAYQQERRASLRLQRALLPELLPHPEQLDLAARYRPAGRRQVVGGDWYDAFVDGRSATTLVIGDVAGHDIAAAAAMGQLRAMIRMAGHDGRLSPAEVFTAVDAATDGLGTSVFATAQLAQVQRAGPAGDVTLRWTSAGHLPPVVVDADGRARLLDSGADRPLGLALPADAAGRRRDRLSVLRPGETLVLYTDGLVEGRGHDLDAGTTQLLHAAAGTRGLPADDVCGALLESLGTPGSDDIALLVLRNPARPAG</sequence>
<dbReference type="InterPro" id="IPR029016">
    <property type="entry name" value="GAF-like_dom_sf"/>
</dbReference>
<dbReference type="SMART" id="SM00331">
    <property type="entry name" value="PP2C_SIG"/>
    <property type="match status" value="1"/>
</dbReference>
<dbReference type="SUPFAM" id="SSF55781">
    <property type="entry name" value="GAF domain-like"/>
    <property type="match status" value="2"/>
</dbReference>
<comment type="caution">
    <text evidence="4">The sequence shown here is derived from an EMBL/GenBank/DDBJ whole genome shotgun (WGS) entry which is preliminary data.</text>
</comment>
<evidence type="ECO:0000259" key="3">
    <source>
        <dbReference type="SMART" id="SM00331"/>
    </source>
</evidence>
<name>A0A7K3WF34_9ACTN</name>
<feature type="domain" description="PPM-type phosphatase" evidence="3">
    <location>
        <begin position="393"/>
        <end position="615"/>
    </location>
</feature>
<protein>
    <submittedName>
        <fullName evidence="4">SpoIIE family protein phosphatase</fullName>
    </submittedName>
</protein>
<dbReference type="InterPro" id="IPR036457">
    <property type="entry name" value="PPM-type-like_dom_sf"/>
</dbReference>
<evidence type="ECO:0000256" key="1">
    <source>
        <dbReference type="ARBA" id="ARBA00022801"/>
    </source>
</evidence>
<evidence type="ECO:0000259" key="2">
    <source>
        <dbReference type="SMART" id="SM00065"/>
    </source>
</evidence>
<dbReference type="EMBL" id="JAAGWK010000020">
    <property type="protein sequence ID" value="NEL55108.1"/>
    <property type="molecule type" value="Genomic_DNA"/>
</dbReference>
<keyword evidence="1" id="KW-0378">Hydrolase</keyword>
<organism evidence="4 5">
    <name type="scientific">Goekera deserti</name>
    <dbReference type="NCBI Taxonomy" id="2497753"/>
    <lineage>
        <taxon>Bacteria</taxon>
        <taxon>Bacillati</taxon>
        <taxon>Actinomycetota</taxon>
        <taxon>Actinomycetes</taxon>
        <taxon>Geodermatophilales</taxon>
        <taxon>Geodermatophilaceae</taxon>
        <taxon>Goekera</taxon>
    </lineage>
</organism>
<evidence type="ECO:0000313" key="4">
    <source>
        <dbReference type="EMBL" id="NEL55108.1"/>
    </source>
</evidence>
<dbReference type="GO" id="GO:0016791">
    <property type="term" value="F:phosphatase activity"/>
    <property type="evidence" value="ECO:0007669"/>
    <property type="project" value="TreeGrafter"/>
</dbReference>
<keyword evidence="5" id="KW-1185">Reference proteome</keyword>